<dbReference type="EMBL" id="QMFB01000010">
    <property type="protein sequence ID" value="RAV19757.1"/>
    <property type="molecule type" value="Genomic_DNA"/>
</dbReference>
<dbReference type="AlphaFoldDB" id="A0A329MPB7"/>
<feature type="region of interest" description="Disordered" evidence="1">
    <location>
        <begin position="248"/>
        <end position="297"/>
    </location>
</feature>
<feature type="compositionally biased region" description="Basic and acidic residues" evidence="1">
    <location>
        <begin position="271"/>
        <end position="289"/>
    </location>
</feature>
<proteinExistence type="predicted"/>
<feature type="compositionally biased region" description="Low complexity" evidence="1">
    <location>
        <begin position="258"/>
        <end position="270"/>
    </location>
</feature>
<sequence length="297" mass="32042">MKMKKWLFFLSGAAAVTLLVYGFTFLGGNQASATSASSDGSVVSVDPAKQQIVINEQQGQNTYPLSKNVWIYRNEQKAVLADLLPGDKARIVFNSKQQAAYIMASSADFADASTKAEAGTEAAQTVMPSQSPAQTSQPTVTPAPASHSERTNPDSAAAIGISEADFPDKLEISLIGPEHEIKLKQEKSNGKPKAEVKFKQKDTGSIHLKDAQAEQFIRQLLTSIHYRSDMDKDEIAQALAGALHIGTSSKKEIKIETKQSSGKGSGNSKNNQEKHEGKGKQKDGKHGDDEDHNDNED</sequence>
<feature type="region of interest" description="Disordered" evidence="1">
    <location>
        <begin position="115"/>
        <end position="153"/>
    </location>
</feature>
<evidence type="ECO:0000313" key="2">
    <source>
        <dbReference type="EMBL" id="RAV19757.1"/>
    </source>
</evidence>
<feature type="compositionally biased region" description="Polar residues" evidence="1">
    <location>
        <begin position="122"/>
        <end position="140"/>
    </location>
</feature>
<organism evidence="2 3">
    <name type="scientific">Paenibacillus contaminans</name>
    <dbReference type="NCBI Taxonomy" id="450362"/>
    <lineage>
        <taxon>Bacteria</taxon>
        <taxon>Bacillati</taxon>
        <taxon>Bacillota</taxon>
        <taxon>Bacilli</taxon>
        <taxon>Bacillales</taxon>
        <taxon>Paenibacillaceae</taxon>
        <taxon>Paenibacillus</taxon>
    </lineage>
</organism>
<dbReference type="Proteomes" id="UP000250369">
    <property type="component" value="Unassembled WGS sequence"/>
</dbReference>
<evidence type="ECO:0000256" key="1">
    <source>
        <dbReference type="SAM" id="MobiDB-lite"/>
    </source>
</evidence>
<evidence type="ECO:0000313" key="3">
    <source>
        <dbReference type="Proteomes" id="UP000250369"/>
    </source>
</evidence>
<protein>
    <submittedName>
        <fullName evidence="2">Uncharacterized protein</fullName>
    </submittedName>
</protein>
<name>A0A329MPB7_9BACL</name>
<gene>
    <name evidence="2" type="ORF">DQG23_17585</name>
</gene>
<comment type="caution">
    <text evidence="2">The sequence shown here is derived from an EMBL/GenBank/DDBJ whole genome shotgun (WGS) entry which is preliminary data.</text>
</comment>
<dbReference type="RefSeq" id="WP_113032187.1">
    <property type="nucleotide sequence ID" value="NZ_QMFB01000010.1"/>
</dbReference>
<reference evidence="2 3" key="1">
    <citation type="journal article" date="2009" name="Int. J. Syst. Evol. Microbiol.">
        <title>Paenibacillus contaminans sp. nov., isolated from a contaminated laboratory plate.</title>
        <authorList>
            <person name="Chou J.H."/>
            <person name="Lee J.H."/>
            <person name="Lin M.C."/>
            <person name="Chang P.S."/>
            <person name="Arun A.B."/>
            <person name="Young C.C."/>
            <person name="Chen W.M."/>
        </authorList>
    </citation>
    <scope>NUCLEOTIDE SEQUENCE [LARGE SCALE GENOMIC DNA]</scope>
    <source>
        <strain evidence="2 3">CKOBP-6</strain>
    </source>
</reference>
<keyword evidence="3" id="KW-1185">Reference proteome</keyword>
<dbReference type="OrthoDB" id="2603943at2"/>
<accession>A0A329MPB7</accession>